<accession>A0A6A6UT45</accession>
<evidence type="ECO:0000256" key="1">
    <source>
        <dbReference type="SAM" id="MobiDB-lite"/>
    </source>
</evidence>
<keyword evidence="3" id="KW-1185">Reference proteome</keyword>
<dbReference type="OrthoDB" id="5578001at2759"/>
<feature type="region of interest" description="Disordered" evidence="1">
    <location>
        <begin position="237"/>
        <end position="284"/>
    </location>
</feature>
<dbReference type="Proteomes" id="UP000799302">
    <property type="component" value="Unassembled WGS sequence"/>
</dbReference>
<feature type="compositionally biased region" description="Polar residues" evidence="1">
    <location>
        <begin position="270"/>
        <end position="281"/>
    </location>
</feature>
<dbReference type="AlphaFoldDB" id="A0A6A6UT45"/>
<protein>
    <submittedName>
        <fullName evidence="2">Uncharacterized protein</fullName>
    </submittedName>
</protein>
<name>A0A6A6UT45_9PEZI</name>
<dbReference type="EMBL" id="MU004230">
    <property type="protein sequence ID" value="KAF2674591.1"/>
    <property type="molecule type" value="Genomic_DNA"/>
</dbReference>
<proteinExistence type="predicted"/>
<reference evidence="2" key="1">
    <citation type="journal article" date="2020" name="Stud. Mycol.">
        <title>101 Dothideomycetes genomes: a test case for predicting lifestyles and emergence of pathogens.</title>
        <authorList>
            <person name="Haridas S."/>
            <person name="Albert R."/>
            <person name="Binder M."/>
            <person name="Bloem J."/>
            <person name="Labutti K."/>
            <person name="Salamov A."/>
            <person name="Andreopoulos B."/>
            <person name="Baker S."/>
            <person name="Barry K."/>
            <person name="Bills G."/>
            <person name="Bluhm B."/>
            <person name="Cannon C."/>
            <person name="Castanera R."/>
            <person name="Culley D."/>
            <person name="Daum C."/>
            <person name="Ezra D."/>
            <person name="Gonzalez J."/>
            <person name="Henrissat B."/>
            <person name="Kuo A."/>
            <person name="Liang C."/>
            <person name="Lipzen A."/>
            <person name="Lutzoni F."/>
            <person name="Magnuson J."/>
            <person name="Mondo S."/>
            <person name="Nolan M."/>
            <person name="Ohm R."/>
            <person name="Pangilinan J."/>
            <person name="Park H.-J."/>
            <person name="Ramirez L."/>
            <person name="Alfaro M."/>
            <person name="Sun H."/>
            <person name="Tritt A."/>
            <person name="Yoshinaga Y."/>
            <person name="Zwiers L.-H."/>
            <person name="Turgeon B."/>
            <person name="Goodwin S."/>
            <person name="Spatafora J."/>
            <person name="Crous P."/>
            <person name="Grigoriev I."/>
        </authorList>
    </citation>
    <scope>NUCLEOTIDE SEQUENCE</scope>
    <source>
        <strain evidence="2">CBS 115976</strain>
    </source>
</reference>
<gene>
    <name evidence="2" type="ORF">BT63DRAFT_419881</name>
</gene>
<sequence>MSAPITRPQPRELIPPLLACLPTAAFSPKAPPALLDLLTPILRQRLNVFASSPNSDSWLKLLNWDRDQAAKLPPLVEQLNFEPHPVSGELEIEDIEKIEFRRLDQETIHARLEVAEYDLLPTYLWVVADKNNGGTGWRLSELRVLEDKDDSADWFDSIAEAETRYKEKNGSKLGNGLPQNGTEEEDDSAYWAAYDMTPGRTPAKRSPAPGAHANGFPVQAPSKTEMEYFERYLSEVQPATDPYDPEEDNEVTKESTLNHHRSEFAEPETSAPNGTSTNNGTDPVELVISVPDSPHHPQPMASSPRSVEALDAVATDQSQAEIGIKQHISTDIKSLFRLARSAGISREEFERVVKTELEVLPLMDME</sequence>
<evidence type="ECO:0000313" key="2">
    <source>
        <dbReference type="EMBL" id="KAF2674591.1"/>
    </source>
</evidence>
<feature type="compositionally biased region" description="Basic and acidic residues" evidence="1">
    <location>
        <begin position="250"/>
        <end position="264"/>
    </location>
</feature>
<organism evidence="2 3">
    <name type="scientific">Microthyrium microscopicum</name>
    <dbReference type="NCBI Taxonomy" id="703497"/>
    <lineage>
        <taxon>Eukaryota</taxon>
        <taxon>Fungi</taxon>
        <taxon>Dikarya</taxon>
        <taxon>Ascomycota</taxon>
        <taxon>Pezizomycotina</taxon>
        <taxon>Dothideomycetes</taxon>
        <taxon>Dothideomycetes incertae sedis</taxon>
        <taxon>Microthyriales</taxon>
        <taxon>Microthyriaceae</taxon>
        <taxon>Microthyrium</taxon>
    </lineage>
</organism>
<evidence type="ECO:0000313" key="3">
    <source>
        <dbReference type="Proteomes" id="UP000799302"/>
    </source>
</evidence>